<sequence>MYKQPKIILIRGLPGSGKTTMAKQMVSHSHFEADKFLQVDGFYFYDLKRVSASHELCLAAARNALMKGQDVVVSNTFVRLWELQRYINLGYPFEIIECVGQWQNVHGVPQDKIDAMKLKWESILIEMKSNQHADFQSQVATH</sequence>
<dbReference type="Pfam" id="PF13671">
    <property type="entry name" value="AAA_33"/>
    <property type="match status" value="1"/>
</dbReference>
<dbReference type="SUPFAM" id="SSF52540">
    <property type="entry name" value="P-loop containing nucleoside triphosphate hydrolases"/>
    <property type="match status" value="1"/>
</dbReference>
<dbReference type="OrthoDB" id="6182772at2"/>
<evidence type="ECO:0000313" key="2">
    <source>
        <dbReference type="Proteomes" id="UP000228593"/>
    </source>
</evidence>
<dbReference type="EMBL" id="PDOB01000022">
    <property type="protein sequence ID" value="PIL39192.1"/>
    <property type="molecule type" value="Genomic_DNA"/>
</dbReference>
<dbReference type="RefSeq" id="WP_099916599.1">
    <property type="nucleotide sequence ID" value="NZ_BMHS01000018.1"/>
</dbReference>
<dbReference type="InterPro" id="IPR026302">
    <property type="entry name" value="NEDD4-bd_p2"/>
</dbReference>
<dbReference type="Gene3D" id="3.40.50.300">
    <property type="entry name" value="P-loop containing nucleotide triphosphate hydrolases"/>
    <property type="match status" value="1"/>
</dbReference>
<reference evidence="1 2" key="1">
    <citation type="submission" date="2017-10" db="EMBL/GenBank/DDBJ databases">
        <title>Massilia psychrophilum sp. nov., a novel purple-pigmented bacterium isolated from Tianshan glacier, Xinjiang Municipality, China.</title>
        <authorList>
            <person name="Wang H."/>
        </authorList>
    </citation>
    <scope>NUCLEOTIDE SEQUENCE [LARGE SCALE GENOMIC DNA]</scope>
    <source>
        <strain evidence="1 2">JCM 30813</strain>
    </source>
</reference>
<evidence type="ECO:0008006" key="3">
    <source>
        <dbReference type="Google" id="ProtNLM"/>
    </source>
</evidence>
<dbReference type="AlphaFoldDB" id="A0A2G8SZP4"/>
<keyword evidence="2" id="KW-1185">Reference proteome</keyword>
<organism evidence="1 2">
    <name type="scientific">Massilia psychrophila</name>
    <dbReference type="NCBI Taxonomy" id="1603353"/>
    <lineage>
        <taxon>Bacteria</taxon>
        <taxon>Pseudomonadati</taxon>
        <taxon>Pseudomonadota</taxon>
        <taxon>Betaproteobacteria</taxon>
        <taxon>Burkholderiales</taxon>
        <taxon>Oxalobacteraceae</taxon>
        <taxon>Telluria group</taxon>
        <taxon>Massilia</taxon>
    </lineage>
</organism>
<dbReference type="InterPro" id="IPR027417">
    <property type="entry name" value="P-loop_NTPase"/>
</dbReference>
<dbReference type="PANTHER" id="PTHR13308:SF40">
    <property type="entry name" value="NEDD4-BINDING PROTEIN 2-LIKE 1"/>
    <property type="match status" value="1"/>
</dbReference>
<dbReference type="PANTHER" id="PTHR13308">
    <property type="entry name" value="NEDD4-BINDING PROTEIN 2-LIKE 1"/>
    <property type="match status" value="1"/>
</dbReference>
<protein>
    <recommendedName>
        <fullName evidence="3">AAA family ATPase</fullName>
    </recommendedName>
</protein>
<dbReference type="Proteomes" id="UP000228593">
    <property type="component" value="Unassembled WGS sequence"/>
</dbReference>
<accession>A0A2G8SZP4</accession>
<evidence type="ECO:0000313" key="1">
    <source>
        <dbReference type="EMBL" id="PIL39192.1"/>
    </source>
</evidence>
<name>A0A2G8SZP4_9BURK</name>
<gene>
    <name evidence="1" type="ORF">CR103_13975</name>
</gene>
<proteinExistence type="predicted"/>
<comment type="caution">
    <text evidence="1">The sequence shown here is derived from an EMBL/GenBank/DDBJ whole genome shotgun (WGS) entry which is preliminary data.</text>
</comment>